<dbReference type="EMBL" id="CP074133">
    <property type="protein sequence ID" value="QUX20570.1"/>
    <property type="molecule type" value="Genomic_DNA"/>
</dbReference>
<evidence type="ECO:0000256" key="1">
    <source>
        <dbReference type="SAM" id="MobiDB-lite"/>
    </source>
</evidence>
<evidence type="ECO:0008006" key="4">
    <source>
        <dbReference type="Google" id="ProtNLM"/>
    </source>
</evidence>
<organism evidence="2 3">
    <name type="scientific">Nocardiopsis changdeensis</name>
    <dbReference type="NCBI Taxonomy" id="2831969"/>
    <lineage>
        <taxon>Bacteria</taxon>
        <taxon>Bacillati</taxon>
        <taxon>Actinomycetota</taxon>
        <taxon>Actinomycetes</taxon>
        <taxon>Streptosporangiales</taxon>
        <taxon>Nocardiopsidaceae</taxon>
        <taxon>Nocardiopsis</taxon>
    </lineage>
</organism>
<protein>
    <recommendedName>
        <fullName evidence="4">YaaC-like Protein</fullName>
    </recommendedName>
</protein>
<sequence>MHFNDSAWARLRATRANPPAPTAKPKPRKVTYQFGLEQAEQLFRQAADAAPATRPITVFYGLSQAGRAIAAAASNAQDKWELVGHGISPRNDTLRDPLPDVQIRTDGPENRGSFTRLSKILGSPVWGDTAVPLEKLWDCIPETGEWLFGEPSTDRRTPLQIEIRDVPEQEQDVVQVPAWPLPPWVITTTDHQTLHDYLAVFPDAAGYDFAKTGPGPDADPAYEPHVDGSGEVYLRWNADLGRKYTERIALLHGKSRLYQGGRYLFPAPPGADRGMHPLMAWWAILHTLSMLARYHPVEWARHIDVDASPYAVPIEELLRVSLGVLPELILEAIDDVQA</sequence>
<evidence type="ECO:0000313" key="2">
    <source>
        <dbReference type="EMBL" id="QUX20570.1"/>
    </source>
</evidence>
<feature type="region of interest" description="Disordered" evidence="1">
    <location>
        <begin position="1"/>
        <end position="27"/>
    </location>
</feature>
<reference evidence="2 3" key="1">
    <citation type="submission" date="2021-05" db="EMBL/GenBank/DDBJ databases">
        <title>Direct Submission.</title>
        <authorList>
            <person name="Li K."/>
            <person name="Gao J."/>
        </authorList>
    </citation>
    <scope>NUCLEOTIDE SEQUENCE [LARGE SCALE GENOMIC DNA]</scope>
    <source>
        <strain evidence="2 3">Mg02</strain>
    </source>
</reference>
<proteinExistence type="predicted"/>
<accession>A0ABX8BE96</accession>
<gene>
    <name evidence="2" type="ORF">KGD84_18875</name>
</gene>
<dbReference type="Pfam" id="PF14175">
    <property type="entry name" value="YaaC"/>
    <property type="match status" value="1"/>
</dbReference>
<dbReference type="InterPro" id="IPR026988">
    <property type="entry name" value="YaaC-like"/>
</dbReference>
<keyword evidence="3" id="KW-1185">Reference proteome</keyword>
<dbReference type="RefSeq" id="WP_220561766.1">
    <property type="nucleotide sequence ID" value="NZ_CP074133.1"/>
</dbReference>
<dbReference type="Proteomes" id="UP000676079">
    <property type="component" value="Chromosome"/>
</dbReference>
<name>A0ABX8BE96_9ACTN</name>
<evidence type="ECO:0000313" key="3">
    <source>
        <dbReference type="Proteomes" id="UP000676079"/>
    </source>
</evidence>